<dbReference type="RefSeq" id="WP_092753737.1">
    <property type="nucleotide sequence ID" value="NZ_FOCG01000001.1"/>
</dbReference>
<proteinExistence type="inferred from homology"/>
<dbReference type="EMBL" id="FOCG01000001">
    <property type="protein sequence ID" value="SEM80098.1"/>
    <property type="molecule type" value="Genomic_DNA"/>
</dbReference>
<dbReference type="Pfam" id="PF03780">
    <property type="entry name" value="Asp23"/>
    <property type="match status" value="1"/>
</dbReference>
<dbReference type="InterPro" id="IPR005531">
    <property type="entry name" value="Asp23"/>
</dbReference>
<organism evidence="2 3">
    <name type="scientific">Hydrogenoanaerobacterium saccharovorans</name>
    <dbReference type="NCBI Taxonomy" id="474960"/>
    <lineage>
        <taxon>Bacteria</taxon>
        <taxon>Bacillati</taxon>
        <taxon>Bacillota</taxon>
        <taxon>Clostridia</taxon>
        <taxon>Eubacteriales</taxon>
        <taxon>Oscillospiraceae</taxon>
        <taxon>Hydrogenoanaerobacterium</taxon>
    </lineage>
</organism>
<evidence type="ECO:0000313" key="3">
    <source>
        <dbReference type="Proteomes" id="UP000199158"/>
    </source>
</evidence>
<evidence type="ECO:0000256" key="1">
    <source>
        <dbReference type="ARBA" id="ARBA00005721"/>
    </source>
</evidence>
<comment type="similarity">
    <text evidence="1">Belongs to the asp23 family.</text>
</comment>
<dbReference type="Proteomes" id="UP000199158">
    <property type="component" value="Unassembled WGS sequence"/>
</dbReference>
<dbReference type="PANTHER" id="PTHR34297:SF2">
    <property type="entry name" value="ASP23_GLS24 FAMILY ENVELOPE STRESS RESPONSE PROTEIN"/>
    <property type="match status" value="1"/>
</dbReference>
<dbReference type="AlphaFoldDB" id="A0A1H8BDL6"/>
<name>A0A1H8BDL6_9FIRM</name>
<protein>
    <submittedName>
        <fullName evidence="2">Uncharacterized conserved protein YloU, alkaline shock protein (Asp23) family</fullName>
    </submittedName>
</protein>
<dbReference type="PANTHER" id="PTHR34297">
    <property type="entry name" value="HYPOTHETICAL CYTOSOLIC PROTEIN-RELATED"/>
    <property type="match status" value="1"/>
</dbReference>
<gene>
    <name evidence="2" type="ORF">SAMN05216180_1808</name>
</gene>
<reference evidence="2 3" key="1">
    <citation type="submission" date="2016-10" db="EMBL/GenBank/DDBJ databases">
        <authorList>
            <person name="de Groot N.N."/>
        </authorList>
    </citation>
    <scope>NUCLEOTIDE SEQUENCE [LARGE SCALE GENOMIC DNA]</scope>
    <source>
        <strain evidence="2 3">CGMCC 1.5070</strain>
    </source>
</reference>
<dbReference type="OrthoDB" id="9791482at2"/>
<dbReference type="STRING" id="474960.SAMN05216180_1808"/>
<evidence type="ECO:0000313" key="2">
    <source>
        <dbReference type="EMBL" id="SEM80098.1"/>
    </source>
</evidence>
<accession>A0A1H8BDL6</accession>
<keyword evidence="3" id="KW-1185">Reference proteome</keyword>
<sequence>MVKLETHLGETNISQEYFSNLVGHAASECFGVSGMAVTDAKQSLKSVITKKQALDQGVRVRISNGKLVVDLHIMVTYGVNIAVIVKSIVNKVRYTVEEATGMEVARVNVFVDSMKTE</sequence>